<organism evidence="1 2">
    <name type="scientific">Paramecium sonneborni</name>
    <dbReference type="NCBI Taxonomy" id="65129"/>
    <lineage>
        <taxon>Eukaryota</taxon>
        <taxon>Sar</taxon>
        <taxon>Alveolata</taxon>
        <taxon>Ciliophora</taxon>
        <taxon>Intramacronucleata</taxon>
        <taxon>Oligohymenophorea</taxon>
        <taxon>Peniculida</taxon>
        <taxon>Parameciidae</taxon>
        <taxon>Paramecium</taxon>
    </lineage>
</organism>
<dbReference type="EMBL" id="CAJJDN010000085">
    <property type="protein sequence ID" value="CAD8105606.1"/>
    <property type="molecule type" value="Genomic_DNA"/>
</dbReference>
<dbReference type="AlphaFoldDB" id="A0A8S1PR85"/>
<comment type="caution">
    <text evidence="1">The sequence shown here is derived from an EMBL/GenBank/DDBJ whole genome shotgun (WGS) entry which is preliminary data.</text>
</comment>
<protein>
    <submittedName>
        <fullName evidence="1">Uncharacterized protein</fullName>
    </submittedName>
</protein>
<accession>A0A8S1PR85</accession>
<proteinExistence type="predicted"/>
<evidence type="ECO:0000313" key="2">
    <source>
        <dbReference type="Proteomes" id="UP000692954"/>
    </source>
</evidence>
<gene>
    <name evidence="1" type="ORF">PSON_ATCC_30995.1.T0850008</name>
</gene>
<sequence length="447" mass="53743">MNKSSAVNNKYNQQQLVKIQQEQQLQEQAQIQYYIYEDLQNIINLIQQRDAVIEYFKNDCAHEMVTLCNNKLILQLNISSSIHYDQTQQYRKQPELLKILKKERENAYKILEKFIGNNDQKINSNGKQKNNGSVLNDLQQYRNNYKDQKFELNQFKQQQTNLVPKFHEGVLSTIISSIQSVDSQVDQVKKTKYYKIPHFEDIQEKAIKYYKTTQQKLKINFPKLLSQDNQMSQQDNQKFNQSNVINIAQKNSEIQGKEQTQYNNEGQPNLEIQQKNQFCLKDRLIEFINYLRYKKVEIPKPQQNNKAEQQDFQITKLFHQLYPKKDWKIKDDILLELTNLHYYFYLFIEVCNLAKQFEFQKKKDIELFNILRDTQEKQNNISIDYILKYLFNNKDQEDINSYQNYKLQIEKNVNSTDKANQKQNLEQDLIIKLYAKFSPIWMKNKHN</sequence>
<dbReference type="Proteomes" id="UP000692954">
    <property type="component" value="Unassembled WGS sequence"/>
</dbReference>
<dbReference type="OrthoDB" id="312793at2759"/>
<evidence type="ECO:0000313" key="1">
    <source>
        <dbReference type="EMBL" id="CAD8105606.1"/>
    </source>
</evidence>
<name>A0A8S1PR85_9CILI</name>
<reference evidence="1" key="1">
    <citation type="submission" date="2021-01" db="EMBL/GenBank/DDBJ databases">
        <authorList>
            <consortium name="Genoscope - CEA"/>
            <person name="William W."/>
        </authorList>
    </citation>
    <scope>NUCLEOTIDE SEQUENCE</scope>
</reference>
<keyword evidence="2" id="KW-1185">Reference proteome</keyword>